<dbReference type="InterPro" id="IPR036853">
    <property type="entry name" value="Ribosomal_uL14_sf"/>
</dbReference>
<keyword evidence="3 4" id="KW-0687">Ribonucleoprotein</keyword>
<dbReference type="GO" id="GO:0070180">
    <property type="term" value="F:large ribosomal subunit rRNA binding"/>
    <property type="evidence" value="ECO:0007669"/>
    <property type="project" value="TreeGrafter"/>
</dbReference>
<keyword evidence="6" id="KW-1185">Reference proteome</keyword>
<dbReference type="GO" id="GO:0006412">
    <property type="term" value="P:translation"/>
    <property type="evidence" value="ECO:0007669"/>
    <property type="project" value="InterPro"/>
</dbReference>
<dbReference type="CDD" id="cd00337">
    <property type="entry name" value="Ribosomal_uL14"/>
    <property type="match status" value="1"/>
</dbReference>
<dbReference type="PANTHER" id="PTHR11761">
    <property type="entry name" value="50S/60S RIBOSOMAL PROTEIN L14/L23"/>
    <property type="match status" value="1"/>
</dbReference>
<dbReference type="OrthoDB" id="274765at2759"/>
<dbReference type="Proteomes" id="UP000092321">
    <property type="component" value="Unassembled WGS sequence"/>
</dbReference>
<dbReference type="SMART" id="SM01374">
    <property type="entry name" value="Ribosomal_L14"/>
    <property type="match status" value="1"/>
</dbReference>
<dbReference type="Gene3D" id="2.40.150.20">
    <property type="entry name" value="Ribosomal protein L14"/>
    <property type="match status" value="1"/>
</dbReference>
<evidence type="ECO:0000313" key="6">
    <source>
        <dbReference type="Proteomes" id="UP000092321"/>
    </source>
</evidence>
<protein>
    <submittedName>
        <fullName evidence="5">Ribosomal protein L14</fullName>
    </submittedName>
</protein>
<dbReference type="Pfam" id="PF00238">
    <property type="entry name" value="Ribosomal_L14"/>
    <property type="match status" value="1"/>
</dbReference>
<keyword evidence="2 4" id="KW-0689">Ribosomal protein</keyword>
<dbReference type="SUPFAM" id="SSF50193">
    <property type="entry name" value="Ribosomal protein L14"/>
    <property type="match status" value="1"/>
</dbReference>
<evidence type="ECO:0000256" key="2">
    <source>
        <dbReference type="ARBA" id="ARBA00022980"/>
    </source>
</evidence>
<proteinExistence type="inferred from homology"/>
<dbReference type="PANTHER" id="PTHR11761:SF3">
    <property type="entry name" value="LARGE RIBOSOMAL SUBUNIT PROTEIN UL14M"/>
    <property type="match status" value="1"/>
</dbReference>
<dbReference type="GO" id="GO:0005762">
    <property type="term" value="C:mitochondrial large ribosomal subunit"/>
    <property type="evidence" value="ECO:0007669"/>
    <property type="project" value="TreeGrafter"/>
</dbReference>
<evidence type="ECO:0000256" key="1">
    <source>
        <dbReference type="ARBA" id="ARBA00010745"/>
    </source>
</evidence>
<comment type="similarity">
    <text evidence="1 4">Belongs to the universal ribosomal protein uL14 family.</text>
</comment>
<comment type="caution">
    <text evidence="5">The sequence shown here is derived from an EMBL/GenBank/DDBJ whole genome shotgun (WGS) entry which is preliminary data.</text>
</comment>
<dbReference type="EMBL" id="LXPE01000002">
    <property type="protein sequence ID" value="OBA28707.1"/>
    <property type="molecule type" value="Genomic_DNA"/>
</dbReference>
<dbReference type="GO" id="GO:0003735">
    <property type="term" value="F:structural constituent of ribosome"/>
    <property type="evidence" value="ECO:0007669"/>
    <property type="project" value="InterPro"/>
</dbReference>
<evidence type="ECO:0000313" key="5">
    <source>
        <dbReference type="EMBL" id="OBA28707.1"/>
    </source>
</evidence>
<reference evidence="6" key="1">
    <citation type="journal article" date="2016" name="Proc. Natl. Acad. Sci. U.S.A.">
        <title>Comparative genomics of biotechnologically important yeasts.</title>
        <authorList>
            <person name="Riley R."/>
            <person name="Haridas S."/>
            <person name="Wolfe K.H."/>
            <person name="Lopes M.R."/>
            <person name="Hittinger C.T."/>
            <person name="Goeker M."/>
            <person name="Salamov A.A."/>
            <person name="Wisecaver J.H."/>
            <person name="Long T.M."/>
            <person name="Calvey C.H."/>
            <person name="Aerts A.L."/>
            <person name="Barry K.W."/>
            <person name="Choi C."/>
            <person name="Clum A."/>
            <person name="Coughlan A.Y."/>
            <person name="Deshpande S."/>
            <person name="Douglass A.P."/>
            <person name="Hanson S.J."/>
            <person name="Klenk H.-P."/>
            <person name="LaButti K.M."/>
            <person name="Lapidus A."/>
            <person name="Lindquist E.A."/>
            <person name="Lipzen A.M."/>
            <person name="Meier-Kolthoff J.P."/>
            <person name="Ohm R.A."/>
            <person name="Otillar R.P."/>
            <person name="Pangilinan J.L."/>
            <person name="Peng Y."/>
            <person name="Rokas A."/>
            <person name="Rosa C.A."/>
            <person name="Scheuner C."/>
            <person name="Sibirny A.A."/>
            <person name="Slot J.C."/>
            <person name="Stielow J.B."/>
            <person name="Sun H."/>
            <person name="Kurtzman C.P."/>
            <person name="Blackwell M."/>
            <person name="Grigoriev I.V."/>
            <person name="Jeffries T.W."/>
        </authorList>
    </citation>
    <scope>NUCLEOTIDE SEQUENCE [LARGE SCALE GENOMIC DNA]</scope>
    <source>
        <strain evidence="6">NRRL Y-1626</strain>
    </source>
</reference>
<accession>A0A1B7TIZ5</accession>
<name>A0A1B7TIZ5_9ASCO</name>
<dbReference type="AlphaFoldDB" id="A0A1B7TIZ5"/>
<evidence type="ECO:0000256" key="4">
    <source>
        <dbReference type="RuleBase" id="RU003949"/>
    </source>
</evidence>
<dbReference type="HAMAP" id="MF_01367">
    <property type="entry name" value="Ribosomal_uL14"/>
    <property type="match status" value="1"/>
</dbReference>
<evidence type="ECO:0000256" key="3">
    <source>
        <dbReference type="ARBA" id="ARBA00023274"/>
    </source>
</evidence>
<sequence>MIGLKTFLRCIDSTGALIVECITVLGKDSFSHARAGDKIVCVVKKVKPASAGSNNLVKKGEVCHGIVLRTKQTTRARANGMRVQFNDNAVALINKNNGEPLGQRYLRNSNIIAKEVQRRFPKIAAVTDKRI</sequence>
<gene>
    <name evidence="5" type="ORF">HANVADRAFT_51175</name>
</gene>
<dbReference type="InterPro" id="IPR000218">
    <property type="entry name" value="Ribosomal_uL14"/>
</dbReference>
<organism evidence="5 6">
    <name type="scientific">Hanseniaspora valbyensis NRRL Y-1626</name>
    <dbReference type="NCBI Taxonomy" id="766949"/>
    <lineage>
        <taxon>Eukaryota</taxon>
        <taxon>Fungi</taxon>
        <taxon>Dikarya</taxon>
        <taxon>Ascomycota</taxon>
        <taxon>Saccharomycotina</taxon>
        <taxon>Saccharomycetes</taxon>
        <taxon>Saccharomycodales</taxon>
        <taxon>Saccharomycodaceae</taxon>
        <taxon>Hanseniaspora</taxon>
    </lineage>
</organism>